<reference evidence="2 3" key="1">
    <citation type="journal article" date="2015" name="Nature">
        <title>rRNA introns, odd ribosomes, and small enigmatic genomes across a large radiation of phyla.</title>
        <authorList>
            <person name="Brown C.T."/>
            <person name="Hug L.A."/>
            <person name="Thomas B.C."/>
            <person name="Sharon I."/>
            <person name="Castelle C.J."/>
            <person name="Singh A."/>
            <person name="Wilkins M.J."/>
            <person name="Williams K.H."/>
            <person name="Banfield J.F."/>
        </authorList>
    </citation>
    <scope>NUCLEOTIDE SEQUENCE [LARGE SCALE GENOMIC DNA]</scope>
</reference>
<dbReference type="InterPro" id="IPR012902">
    <property type="entry name" value="N_methyl_site"/>
</dbReference>
<evidence type="ECO:0000313" key="3">
    <source>
        <dbReference type="Proteomes" id="UP000034022"/>
    </source>
</evidence>
<name>A0A0G0MYL2_9BACT</name>
<dbReference type="SUPFAM" id="SSF54523">
    <property type="entry name" value="Pili subunits"/>
    <property type="match status" value="1"/>
</dbReference>
<dbReference type="Proteomes" id="UP000034022">
    <property type="component" value="Unassembled WGS sequence"/>
</dbReference>
<dbReference type="Gene3D" id="3.30.700.10">
    <property type="entry name" value="Glycoprotein, Type 4 Pilin"/>
    <property type="match status" value="1"/>
</dbReference>
<keyword evidence="1" id="KW-1133">Transmembrane helix</keyword>
<evidence type="ECO:0008006" key="4">
    <source>
        <dbReference type="Google" id="ProtNLM"/>
    </source>
</evidence>
<organism evidence="2 3">
    <name type="scientific">Candidatus Falkowbacteria bacterium GW2011_GWE1_38_31</name>
    <dbReference type="NCBI Taxonomy" id="1618638"/>
    <lineage>
        <taxon>Bacteria</taxon>
        <taxon>Candidatus Falkowiibacteriota</taxon>
    </lineage>
</organism>
<sequence length="178" mass="19086">MKKSIIQGFTLIELLIVIAVMAILTTVVFVALNPLARFQDARNSTRWSDVNAIMAAIKLNQIDHGGTYIDTIDALDSTTVGNYYQIGTALSGCDISCFCAAEDCAGTDLLLESACIDLTNLVETGYLPSVPFDPSDKDASSEGTRYYLSKDEFGRITIGSCGEEAGLGNQAPDIVITR</sequence>
<feature type="transmembrane region" description="Helical" evidence="1">
    <location>
        <begin position="12"/>
        <end position="32"/>
    </location>
</feature>
<dbReference type="NCBIfam" id="TIGR02532">
    <property type="entry name" value="IV_pilin_GFxxxE"/>
    <property type="match status" value="1"/>
</dbReference>
<comment type="caution">
    <text evidence="2">The sequence shown here is derived from an EMBL/GenBank/DDBJ whole genome shotgun (WGS) entry which is preliminary data.</text>
</comment>
<proteinExistence type="predicted"/>
<dbReference type="PROSITE" id="PS00409">
    <property type="entry name" value="PROKAR_NTER_METHYL"/>
    <property type="match status" value="1"/>
</dbReference>
<keyword evidence="1" id="KW-0472">Membrane</keyword>
<evidence type="ECO:0000256" key="1">
    <source>
        <dbReference type="SAM" id="Phobius"/>
    </source>
</evidence>
<dbReference type="Pfam" id="PF07963">
    <property type="entry name" value="N_methyl"/>
    <property type="match status" value="1"/>
</dbReference>
<evidence type="ECO:0000313" key="2">
    <source>
        <dbReference type="EMBL" id="KKQ70001.1"/>
    </source>
</evidence>
<protein>
    <recommendedName>
        <fullName evidence="4">Type II secretion system protein</fullName>
    </recommendedName>
</protein>
<keyword evidence="1" id="KW-0812">Transmembrane</keyword>
<gene>
    <name evidence="2" type="ORF">US91_C0007G0011</name>
</gene>
<dbReference type="InterPro" id="IPR045584">
    <property type="entry name" value="Pilin-like"/>
</dbReference>
<dbReference type="EMBL" id="LBUU01000007">
    <property type="protein sequence ID" value="KKQ70001.1"/>
    <property type="molecule type" value="Genomic_DNA"/>
</dbReference>
<accession>A0A0G0MYL2</accession>
<dbReference type="AlphaFoldDB" id="A0A0G0MYL2"/>